<evidence type="ECO:0000313" key="1">
    <source>
        <dbReference type="EMBL" id="GJN35879.1"/>
    </source>
</evidence>
<evidence type="ECO:0000313" key="2">
    <source>
        <dbReference type="Proteomes" id="UP001054889"/>
    </source>
</evidence>
<reference evidence="1" key="1">
    <citation type="journal article" date="2018" name="DNA Res.">
        <title>Multiple hybrid de novo genome assembly of finger millet, an orphan allotetraploid crop.</title>
        <authorList>
            <person name="Hatakeyama M."/>
            <person name="Aluri S."/>
            <person name="Balachadran M.T."/>
            <person name="Sivarajan S.R."/>
            <person name="Patrignani A."/>
            <person name="Gruter S."/>
            <person name="Poveda L."/>
            <person name="Shimizu-Inatsugi R."/>
            <person name="Baeten J."/>
            <person name="Francoijs K.J."/>
            <person name="Nataraja K.N."/>
            <person name="Reddy Y.A.N."/>
            <person name="Phadnis S."/>
            <person name="Ravikumar R.L."/>
            <person name="Schlapbach R."/>
            <person name="Sreeman S.M."/>
            <person name="Shimizu K.K."/>
        </authorList>
    </citation>
    <scope>NUCLEOTIDE SEQUENCE</scope>
</reference>
<proteinExistence type="predicted"/>
<accession>A0AAV5FJP2</accession>
<reference evidence="1" key="2">
    <citation type="submission" date="2021-12" db="EMBL/GenBank/DDBJ databases">
        <title>Resequencing data analysis of finger millet.</title>
        <authorList>
            <person name="Hatakeyama M."/>
            <person name="Aluri S."/>
            <person name="Balachadran M.T."/>
            <person name="Sivarajan S.R."/>
            <person name="Poveda L."/>
            <person name="Shimizu-Inatsugi R."/>
            <person name="Schlapbach R."/>
            <person name="Sreeman S.M."/>
            <person name="Shimizu K.K."/>
        </authorList>
    </citation>
    <scope>NUCLEOTIDE SEQUENCE</scope>
</reference>
<dbReference type="EMBL" id="BQKI01000088">
    <property type="protein sequence ID" value="GJN35879.1"/>
    <property type="molecule type" value="Genomic_DNA"/>
</dbReference>
<protein>
    <submittedName>
        <fullName evidence="1">Uncharacterized protein</fullName>
    </submittedName>
</protein>
<keyword evidence="2" id="KW-1185">Reference proteome</keyword>
<gene>
    <name evidence="1" type="primary">gb24692</name>
    <name evidence="1" type="ORF">PR202_gb24692</name>
</gene>
<dbReference type="Proteomes" id="UP001054889">
    <property type="component" value="Unassembled WGS sequence"/>
</dbReference>
<sequence>MKEGSRIQSTHRAAHFLPRARHCFLASPHASPPPLGWSLAHTAACLLSCTRRRSLPSPRKLPLPGSLTRAGAAVGLLAPPPTC</sequence>
<comment type="caution">
    <text evidence="1">The sequence shown here is derived from an EMBL/GenBank/DDBJ whole genome shotgun (WGS) entry which is preliminary data.</text>
</comment>
<organism evidence="1 2">
    <name type="scientific">Eleusine coracana subsp. coracana</name>
    <dbReference type="NCBI Taxonomy" id="191504"/>
    <lineage>
        <taxon>Eukaryota</taxon>
        <taxon>Viridiplantae</taxon>
        <taxon>Streptophyta</taxon>
        <taxon>Embryophyta</taxon>
        <taxon>Tracheophyta</taxon>
        <taxon>Spermatophyta</taxon>
        <taxon>Magnoliopsida</taxon>
        <taxon>Liliopsida</taxon>
        <taxon>Poales</taxon>
        <taxon>Poaceae</taxon>
        <taxon>PACMAD clade</taxon>
        <taxon>Chloridoideae</taxon>
        <taxon>Cynodonteae</taxon>
        <taxon>Eleusininae</taxon>
        <taxon>Eleusine</taxon>
    </lineage>
</organism>
<dbReference type="AlphaFoldDB" id="A0AAV5FJP2"/>
<name>A0AAV5FJP2_ELECO</name>